<dbReference type="AlphaFoldDB" id="A0A024QI16"/>
<evidence type="ECO:0000313" key="3">
    <source>
        <dbReference type="Proteomes" id="UP000028875"/>
    </source>
</evidence>
<protein>
    <submittedName>
        <fullName evidence="2">Uncharacterized protein</fullName>
    </submittedName>
</protein>
<keyword evidence="1" id="KW-0812">Transmembrane</keyword>
<gene>
    <name evidence="2" type="ORF">BN990_03960</name>
</gene>
<comment type="caution">
    <text evidence="2">The sequence shown here is derived from an EMBL/GenBank/DDBJ whole genome shotgun (WGS) entry which is preliminary data.</text>
</comment>
<reference evidence="2 3" key="1">
    <citation type="submission" date="2014-03" db="EMBL/GenBank/DDBJ databases">
        <authorList>
            <person name="Urmite Genomes U."/>
        </authorList>
    </citation>
    <scope>NUCLEOTIDE SEQUENCE [LARGE SCALE GENOMIC DNA]</scope>
    <source>
        <strain evidence="2 3">Vm-5</strain>
    </source>
</reference>
<feature type="transmembrane region" description="Helical" evidence="1">
    <location>
        <begin position="121"/>
        <end position="138"/>
    </location>
</feature>
<accession>A0A024QI16</accession>
<keyword evidence="3" id="KW-1185">Reference proteome</keyword>
<evidence type="ECO:0000313" key="2">
    <source>
        <dbReference type="EMBL" id="CDQ41586.1"/>
    </source>
</evidence>
<keyword evidence="1" id="KW-0472">Membrane</keyword>
<sequence>MKHILAQKLIAIKKERLLTGVLFLFVLALTFSLLLCSRLYSLSIPMLWLDSNFLSIISFTINTIKPTITKIYATNKGVEDSDTVRIRNIPIAKISKLYTNVITVRVLFFNFNFQLHKSGKYITIVIVYTLIFKNLDLIRRTHYSLNTNASEVSISRLSYTRFNFNQIRCFQ</sequence>
<keyword evidence="1" id="KW-1133">Transmembrane helix</keyword>
<proteinExistence type="predicted"/>
<feature type="transmembrane region" description="Helical" evidence="1">
    <location>
        <begin position="21"/>
        <end position="40"/>
    </location>
</feature>
<name>A0A024QI16_9BACI</name>
<dbReference type="Proteomes" id="UP000028875">
    <property type="component" value="Unassembled WGS sequence"/>
</dbReference>
<reference evidence="3" key="2">
    <citation type="submission" date="2014-05" db="EMBL/GenBank/DDBJ databases">
        <title>Draft genome sequence of Virgibacillus massiliensis Vm-5.</title>
        <authorList>
            <person name="Khelaifia S."/>
            <person name="Croce O."/>
            <person name="Lagier J.C."/>
            <person name="Raoult D."/>
        </authorList>
    </citation>
    <scope>NUCLEOTIDE SEQUENCE [LARGE SCALE GENOMIC DNA]</scope>
    <source>
        <strain evidence="3">Vm-5</strain>
    </source>
</reference>
<dbReference type="EMBL" id="CCDP010000003">
    <property type="protein sequence ID" value="CDQ41586.1"/>
    <property type="molecule type" value="Genomic_DNA"/>
</dbReference>
<organism evidence="2 3">
    <name type="scientific">Virgibacillus massiliensis</name>
    <dbReference type="NCBI Taxonomy" id="1462526"/>
    <lineage>
        <taxon>Bacteria</taxon>
        <taxon>Bacillati</taxon>
        <taxon>Bacillota</taxon>
        <taxon>Bacilli</taxon>
        <taxon>Bacillales</taxon>
        <taxon>Bacillaceae</taxon>
        <taxon>Virgibacillus</taxon>
    </lineage>
</organism>
<evidence type="ECO:0000256" key="1">
    <source>
        <dbReference type="SAM" id="Phobius"/>
    </source>
</evidence>